<dbReference type="InterPro" id="IPR041581">
    <property type="entry name" value="Glyoxalase_6"/>
</dbReference>
<comment type="caution">
    <text evidence="2">The sequence shown here is derived from an EMBL/GenBank/DDBJ whole genome shotgun (WGS) entry which is preliminary data.</text>
</comment>
<dbReference type="PANTHER" id="PTHR33993:SF5">
    <property type="entry name" value="GLYOXALASE"/>
    <property type="match status" value="1"/>
</dbReference>
<dbReference type="PANTHER" id="PTHR33993">
    <property type="entry name" value="GLYOXALASE-RELATED"/>
    <property type="match status" value="1"/>
</dbReference>
<protein>
    <submittedName>
        <fullName evidence="2">VOC family protein</fullName>
    </submittedName>
</protein>
<dbReference type="CDD" id="cd06587">
    <property type="entry name" value="VOC"/>
    <property type="match status" value="1"/>
</dbReference>
<dbReference type="InterPro" id="IPR052164">
    <property type="entry name" value="Anthracycline_SecMetBiosynth"/>
</dbReference>
<dbReference type="RefSeq" id="WP_394488906.1">
    <property type="nucleotide sequence ID" value="NZ_JBIGIA010000010.1"/>
</dbReference>
<dbReference type="SUPFAM" id="SSF54593">
    <property type="entry name" value="Glyoxalase/Bleomycin resistance protein/Dihydroxybiphenyl dioxygenase"/>
    <property type="match status" value="1"/>
</dbReference>
<proteinExistence type="predicted"/>
<sequence length="125" mass="13702">MKRVTGLGGIFLKATDPQALGAWYRKHLGLDVNAWGGAVLRWADDQPGGSTTWSLVGQDSDQFAPSAAPFMVNFRVADLHGLLAALRREGCQVLEKVHESDYGKFGWVLDPEGNKVELWEPPPGR</sequence>
<evidence type="ECO:0000259" key="1">
    <source>
        <dbReference type="PROSITE" id="PS51819"/>
    </source>
</evidence>
<accession>A0ABW7G821</accession>
<keyword evidence="3" id="KW-1185">Reference proteome</keyword>
<name>A0ABW7G821_9BURK</name>
<dbReference type="InterPro" id="IPR029068">
    <property type="entry name" value="Glyas_Bleomycin-R_OHBP_Dase"/>
</dbReference>
<organism evidence="2 3">
    <name type="scientific">Pelomonas nitida</name>
    <dbReference type="NCBI Taxonomy" id="3299027"/>
    <lineage>
        <taxon>Bacteria</taxon>
        <taxon>Pseudomonadati</taxon>
        <taxon>Pseudomonadota</taxon>
        <taxon>Betaproteobacteria</taxon>
        <taxon>Burkholderiales</taxon>
        <taxon>Sphaerotilaceae</taxon>
        <taxon>Roseateles</taxon>
    </lineage>
</organism>
<evidence type="ECO:0000313" key="2">
    <source>
        <dbReference type="EMBL" id="MFG6458052.1"/>
    </source>
</evidence>
<dbReference type="Proteomes" id="UP001606305">
    <property type="component" value="Unassembled WGS sequence"/>
</dbReference>
<feature type="domain" description="VOC" evidence="1">
    <location>
        <begin position="6"/>
        <end position="121"/>
    </location>
</feature>
<dbReference type="InterPro" id="IPR037523">
    <property type="entry name" value="VOC_core"/>
</dbReference>
<reference evidence="2 3" key="1">
    <citation type="submission" date="2024-09" db="EMBL/GenBank/DDBJ databases">
        <title>Novel species of the genus Pelomonas and Roseateles isolated from streams.</title>
        <authorList>
            <person name="Lu H."/>
        </authorList>
    </citation>
    <scope>NUCLEOTIDE SEQUENCE [LARGE SCALE GENOMIC DNA]</scope>
    <source>
        <strain evidence="2 3">BYS96W</strain>
    </source>
</reference>
<gene>
    <name evidence="2" type="ORF">ACG00X_14525</name>
</gene>
<dbReference type="Pfam" id="PF18029">
    <property type="entry name" value="Glyoxalase_6"/>
    <property type="match status" value="1"/>
</dbReference>
<evidence type="ECO:0000313" key="3">
    <source>
        <dbReference type="Proteomes" id="UP001606305"/>
    </source>
</evidence>
<dbReference type="Gene3D" id="3.10.180.10">
    <property type="entry name" value="2,3-Dihydroxybiphenyl 1,2-Dioxygenase, domain 1"/>
    <property type="match status" value="1"/>
</dbReference>
<dbReference type="EMBL" id="JBIGIA010000010">
    <property type="protein sequence ID" value="MFG6458052.1"/>
    <property type="molecule type" value="Genomic_DNA"/>
</dbReference>
<dbReference type="PROSITE" id="PS51819">
    <property type="entry name" value="VOC"/>
    <property type="match status" value="1"/>
</dbReference>